<dbReference type="Proteomes" id="UP000824890">
    <property type="component" value="Unassembled WGS sequence"/>
</dbReference>
<reference evidence="1 2" key="1">
    <citation type="submission" date="2021-05" db="EMBL/GenBank/DDBJ databases">
        <title>Genome Assembly of Synthetic Allotetraploid Brassica napus Reveals Homoeologous Exchanges between Subgenomes.</title>
        <authorList>
            <person name="Davis J.T."/>
        </authorList>
    </citation>
    <scope>NUCLEOTIDE SEQUENCE [LARGE SCALE GENOMIC DNA]</scope>
    <source>
        <strain evidence="2">cv. Da-Ae</strain>
        <tissue evidence="1">Seedling</tissue>
    </source>
</reference>
<dbReference type="EMBL" id="JAGKQM010000001">
    <property type="protein sequence ID" value="KAH0940837.1"/>
    <property type="molecule type" value="Genomic_DNA"/>
</dbReference>
<accession>A0ABQ8EHN8</accession>
<evidence type="ECO:0000313" key="1">
    <source>
        <dbReference type="EMBL" id="KAH0940837.1"/>
    </source>
</evidence>
<organism evidence="1 2">
    <name type="scientific">Brassica napus</name>
    <name type="common">Rape</name>
    <dbReference type="NCBI Taxonomy" id="3708"/>
    <lineage>
        <taxon>Eukaryota</taxon>
        <taxon>Viridiplantae</taxon>
        <taxon>Streptophyta</taxon>
        <taxon>Embryophyta</taxon>
        <taxon>Tracheophyta</taxon>
        <taxon>Spermatophyta</taxon>
        <taxon>Magnoliopsida</taxon>
        <taxon>eudicotyledons</taxon>
        <taxon>Gunneridae</taxon>
        <taxon>Pentapetalae</taxon>
        <taxon>rosids</taxon>
        <taxon>malvids</taxon>
        <taxon>Brassicales</taxon>
        <taxon>Brassicaceae</taxon>
        <taxon>Brassiceae</taxon>
        <taxon>Brassica</taxon>
    </lineage>
</organism>
<protein>
    <submittedName>
        <fullName evidence="1">Uncharacterized protein</fullName>
    </submittedName>
</protein>
<name>A0ABQ8EHN8_BRANA</name>
<sequence>MFSLTHGLNTVPTVLIVSTWCRNIHLLCKRLGDIDHEHIFSEDAIRVLGLAFEYHRPRKPLITLKDSPHRSKMVMKHVQGNLAQRIFARIWGFHPLPLPPMFSRVKQALAVSKIYGYCFTATFGGAGFLLGGVTTSPVSKGLRENEAISNVWKKWRRGVGSGLPLLKRKRSDGNWLPLFVSVSSLFAVVDEHIICQSLTWCFNRRHLLCQRLGDTEIILSINNNRNLEYCPCRRDMQYCRKGISSVASSPLSSRVKHALEEQDKLGLGLAFVGGWFSKALINVYKRGEDWYRIHRFVDAEKKRIEETRALIRNEKKILKELDV</sequence>
<comment type="caution">
    <text evidence="1">The sequence shown here is derived from an EMBL/GenBank/DDBJ whole genome shotgun (WGS) entry which is preliminary data.</text>
</comment>
<gene>
    <name evidence="1" type="ORF">HID58_000474</name>
</gene>
<keyword evidence="2" id="KW-1185">Reference proteome</keyword>
<evidence type="ECO:0000313" key="2">
    <source>
        <dbReference type="Proteomes" id="UP000824890"/>
    </source>
</evidence>
<proteinExistence type="predicted"/>